<reference evidence="13 14" key="1">
    <citation type="submission" date="2019-06" db="EMBL/GenBank/DDBJ databases">
        <title>Draft genome sequence of Methanolobus vulcani B1d.</title>
        <authorList>
            <person name="Creighbaum A.J."/>
            <person name="Ticak T."/>
            <person name="Hariraju D."/>
            <person name="Arivett B.A."/>
            <person name="Ferguson D.J.Jr."/>
        </authorList>
    </citation>
    <scope>NUCLEOTIDE SEQUENCE [LARGE SCALE GENOMIC DNA]</scope>
    <source>
        <strain evidence="13 14">B1d</strain>
    </source>
</reference>
<keyword evidence="5 10" id="KW-0378">Hydrolase</keyword>
<evidence type="ECO:0000256" key="3">
    <source>
        <dbReference type="ARBA" id="ARBA00022692"/>
    </source>
</evidence>
<evidence type="ECO:0000256" key="4">
    <source>
        <dbReference type="ARBA" id="ARBA00022723"/>
    </source>
</evidence>
<evidence type="ECO:0000256" key="8">
    <source>
        <dbReference type="ARBA" id="ARBA00023049"/>
    </source>
</evidence>
<dbReference type="InterPro" id="IPR001915">
    <property type="entry name" value="Peptidase_M48"/>
</dbReference>
<sequence length="289" mass="32256">MITFPVVSIIFYLGGLVPGVLSFIIVLILSRVMYLSSSRFILKWYGCQDIPSGEFEYVYPMLDSLCSIFSVKKPEVHLFESSVPIIFTVGSKKVSHIVVSRRLLHLLEEDGLEMVFARELVRIKEGNVSQNTFVALIAGIIASFSTTALWMAMLSGFGQEEDPAPKFIRFVVMGIVMLPCSLIVYIGSSDSTSNADIETAKIMGNKSVLSSALKRLHNDILLNSMEYFNPGHVHLYAMNPVKVNSFFDIHLSLFDMRPDISTRLRTIANVDADDCQEKTIKKVLDGVEV</sequence>
<dbReference type="Gene3D" id="3.30.2010.10">
    <property type="entry name" value="Metalloproteases ('zincins'), catalytic domain"/>
    <property type="match status" value="1"/>
</dbReference>
<keyword evidence="2 10" id="KW-0645">Protease</keyword>
<gene>
    <name evidence="13" type="ORF">FKV42_03225</name>
</gene>
<keyword evidence="3 11" id="KW-0812">Transmembrane</keyword>
<comment type="similarity">
    <text evidence="10">Belongs to the peptidase M48 family.</text>
</comment>
<evidence type="ECO:0000259" key="12">
    <source>
        <dbReference type="Pfam" id="PF01435"/>
    </source>
</evidence>
<evidence type="ECO:0000256" key="10">
    <source>
        <dbReference type="RuleBase" id="RU003983"/>
    </source>
</evidence>
<dbReference type="EMBL" id="VIAQ01000008">
    <property type="protein sequence ID" value="TQD27681.1"/>
    <property type="molecule type" value="Genomic_DNA"/>
</dbReference>
<comment type="cofactor">
    <cofactor evidence="10">
        <name>Zn(2+)</name>
        <dbReference type="ChEBI" id="CHEBI:29105"/>
    </cofactor>
    <text evidence="10">Binds 1 zinc ion per subunit.</text>
</comment>
<keyword evidence="4" id="KW-0479">Metal-binding</keyword>
<dbReference type="GO" id="GO:0004222">
    <property type="term" value="F:metalloendopeptidase activity"/>
    <property type="evidence" value="ECO:0007669"/>
    <property type="project" value="InterPro"/>
</dbReference>
<evidence type="ECO:0000256" key="5">
    <source>
        <dbReference type="ARBA" id="ARBA00022801"/>
    </source>
</evidence>
<feature type="transmembrane region" description="Helical" evidence="11">
    <location>
        <begin position="167"/>
        <end position="187"/>
    </location>
</feature>
<keyword evidence="14" id="KW-1185">Reference proteome</keyword>
<dbReference type="AlphaFoldDB" id="A0A7Z8P3C1"/>
<dbReference type="InterPro" id="IPR050083">
    <property type="entry name" value="HtpX_protease"/>
</dbReference>
<keyword evidence="8 10" id="KW-0482">Metalloprotease</keyword>
<evidence type="ECO:0000313" key="14">
    <source>
        <dbReference type="Proteomes" id="UP000319335"/>
    </source>
</evidence>
<dbReference type="Pfam" id="PF01435">
    <property type="entry name" value="Peptidase_M48"/>
    <property type="match status" value="1"/>
</dbReference>
<protein>
    <submittedName>
        <fullName evidence="13">M48 family metalloprotease</fullName>
    </submittedName>
</protein>
<evidence type="ECO:0000256" key="1">
    <source>
        <dbReference type="ARBA" id="ARBA00022475"/>
    </source>
</evidence>
<feature type="transmembrane region" description="Helical" evidence="11">
    <location>
        <begin position="132"/>
        <end position="155"/>
    </location>
</feature>
<comment type="caution">
    <text evidence="13">The sequence shown here is derived from an EMBL/GenBank/DDBJ whole genome shotgun (WGS) entry which is preliminary data.</text>
</comment>
<evidence type="ECO:0000313" key="13">
    <source>
        <dbReference type="EMBL" id="TQD27681.1"/>
    </source>
</evidence>
<evidence type="ECO:0000256" key="6">
    <source>
        <dbReference type="ARBA" id="ARBA00022833"/>
    </source>
</evidence>
<name>A0A7Z8P3C1_9EURY</name>
<organism evidence="13 14">
    <name type="scientific">Methanolobus vulcani</name>
    <dbReference type="NCBI Taxonomy" id="38026"/>
    <lineage>
        <taxon>Archaea</taxon>
        <taxon>Methanobacteriati</taxon>
        <taxon>Methanobacteriota</taxon>
        <taxon>Stenosarchaea group</taxon>
        <taxon>Methanomicrobia</taxon>
        <taxon>Methanosarcinales</taxon>
        <taxon>Methanosarcinaceae</taxon>
        <taxon>Methanolobus</taxon>
    </lineage>
</organism>
<accession>A0A7Z8P3C1</accession>
<dbReference type="PANTHER" id="PTHR43221">
    <property type="entry name" value="PROTEASE HTPX"/>
    <property type="match status" value="1"/>
</dbReference>
<dbReference type="GO" id="GO:0006508">
    <property type="term" value="P:proteolysis"/>
    <property type="evidence" value="ECO:0007669"/>
    <property type="project" value="UniProtKB-KW"/>
</dbReference>
<dbReference type="GO" id="GO:0046872">
    <property type="term" value="F:metal ion binding"/>
    <property type="evidence" value="ECO:0007669"/>
    <property type="project" value="UniProtKB-KW"/>
</dbReference>
<feature type="domain" description="Peptidase M48" evidence="12">
    <location>
        <begin position="72"/>
        <end position="268"/>
    </location>
</feature>
<evidence type="ECO:0000256" key="9">
    <source>
        <dbReference type="ARBA" id="ARBA00023136"/>
    </source>
</evidence>
<evidence type="ECO:0000256" key="2">
    <source>
        <dbReference type="ARBA" id="ARBA00022670"/>
    </source>
</evidence>
<keyword evidence="9 11" id="KW-0472">Membrane</keyword>
<evidence type="ECO:0000256" key="11">
    <source>
        <dbReference type="SAM" id="Phobius"/>
    </source>
</evidence>
<keyword evidence="1" id="KW-1003">Cell membrane</keyword>
<proteinExistence type="inferred from homology"/>
<keyword evidence="7 11" id="KW-1133">Transmembrane helix</keyword>
<feature type="transmembrane region" description="Helical" evidence="11">
    <location>
        <begin position="6"/>
        <end position="29"/>
    </location>
</feature>
<keyword evidence="6 10" id="KW-0862">Zinc</keyword>
<dbReference type="PANTHER" id="PTHR43221:SF2">
    <property type="entry name" value="PROTEASE HTPX HOMOLOG"/>
    <property type="match status" value="1"/>
</dbReference>
<evidence type="ECO:0000256" key="7">
    <source>
        <dbReference type="ARBA" id="ARBA00022989"/>
    </source>
</evidence>
<dbReference type="Proteomes" id="UP000319335">
    <property type="component" value="Unassembled WGS sequence"/>
</dbReference>